<dbReference type="AlphaFoldDB" id="A0AAD5EII7"/>
<dbReference type="GeneID" id="75910231"/>
<feature type="signal peptide" evidence="1">
    <location>
        <begin position="1"/>
        <end position="23"/>
    </location>
</feature>
<gene>
    <name evidence="2" type="ORF">K450DRAFT_216582</name>
</gene>
<dbReference type="Proteomes" id="UP001206595">
    <property type="component" value="Unassembled WGS sequence"/>
</dbReference>
<evidence type="ECO:0000313" key="2">
    <source>
        <dbReference type="EMBL" id="KAI8584473.1"/>
    </source>
</evidence>
<organism evidence="2 3">
    <name type="scientific">Umbelopsis ramanniana AG</name>
    <dbReference type="NCBI Taxonomy" id="1314678"/>
    <lineage>
        <taxon>Eukaryota</taxon>
        <taxon>Fungi</taxon>
        <taxon>Fungi incertae sedis</taxon>
        <taxon>Mucoromycota</taxon>
        <taxon>Mucoromycotina</taxon>
        <taxon>Umbelopsidomycetes</taxon>
        <taxon>Umbelopsidales</taxon>
        <taxon>Umbelopsidaceae</taxon>
        <taxon>Umbelopsis</taxon>
    </lineage>
</organism>
<reference evidence="2" key="1">
    <citation type="submission" date="2021-06" db="EMBL/GenBank/DDBJ databases">
        <authorList>
            <consortium name="DOE Joint Genome Institute"/>
            <person name="Mondo S.J."/>
            <person name="Amses K.R."/>
            <person name="Simmons D.R."/>
            <person name="Longcore J.E."/>
            <person name="Seto K."/>
            <person name="Alves G.H."/>
            <person name="Bonds A.E."/>
            <person name="Quandt C.A."/>
            <person name="Davis W.J."/>
            <person name="Chang Y."/>
            <person name="Letcher P.M."/>
            <person name="Powell M.J."/>
            <person name="Kuo A."/>
            <person name="Labutti K."/>
            <person name="Pangilinan J."/>
            <person name="Andreopoulos W."/>
            <person name="Tritt A."/>
            <person name="Riley R."/>
            <person name="Hundley H."/>
            <person name="Johnson J."/>
            <person name="Lipzen A."/>
            <person name="Barry K."/>
            <person name="Berbee M.L."/>
            <person name="Buchler N.E."/>
            <person name="Grigoriev I.V."/>
            <person name="Spatafora J.W."/>
            <person name="Stajich J.E."/>
            <person name="James T.Y."/>
        </authorList>
    </citation>
    <scope>NUCLEOTIDE SEQUENCE</scope>
    <source>
        <strain evidence="2">AG</strain>
    </source>
</reference>
<dbReference type="EMBL" id="MU620892">
    <property type="protein sequence ID" value="KAI8584473.1"/>
    <property type="molecule type" value="Genomic_DNA"/>
</dbReference>
<dbReference type="RefSeq" id="XP_051449477.1">
    <property type="nucleotide sequence ID" value="XM_051584881.1"/>
</dbReference>
<reference evidence="2" key="2">
    <citation type="journal article" date="2022" name="Proc. Natl. Acad. Sci. U.S.A.">
        <title>Diploid-dominant life cycles characterize the early evolution of Fungi.</title>
        <authorList>
            <person name="Amses K.R."/>
            <person name="Simmons D.R."/>
            <person name="Longcore J.E."/>
            <person name="Mondo S.J."/>
            <person name="Seto K."/>
            <person name="Jeronimo G.H."/>
            <person name="Bonds A.E."/>
            <person name="Quandt C.A."/>
            <person name="Davis W.J."/>
            <person name="Chang Y."/>
            <person name="Federici B.A."/>
            <person name="Kuo A."/>
            <person name="LaButti K."/>
            <person name="Pangilinan J."/>
            <person name="Andreopoulos W."/>
            <person name="Tritt A."/>
            <person name="Riley R."/>
            <person name="Hundley H."/>
            <person name="Johnson J."/>
            <person name="Lipzen A."/>
            <person name="Barry K."/>
            <person name="Lang B.F."/>
            <person name="Cuomo C.A."/>
            <person name="Buchler N.E."/>
            <person name="Grigoriev I.V."/>
            <person name="Spatafora J.W."/>
            <person name="Stajich J.E."/>
            <person name="James T.Y."/>
        </authorList>
    </citation>
    <scope>NUCLEOTIDE SEQUENCE</scope>
    <source>
        <strain evidence="2">AG</strain>
    </source>
</reference>
<protein>
    <submittedName>
        <fullName evidence="2">Uncharacterized protein</fullName>
    </submittedName>
</protein>
<accession>A0AAD5EII7</accession>
<name>A0AAD5EII7_UMBRA</name>
<comment type="caution">
    <text evidence="2">The sequence shown here is derived from an EMBL/GenBank/DDBJ whole genome shotgun (WGS) entry which is preliminary data.</text>
</comment>
<evidence type="ECO:0000256" key="1">
    <source>
        <dbReference type="SAM" id="SignalP"/>
    </source>
</evidence>
<keyword evidence="3" id="KW-1185">Reference proteome</keyword>
<keyword evidence="1" id="KW-0732">Signal</keyword>
<proteinExistence type="predicted"/>
<evidence type="ECO:0000313" key="3">
    <source>
        <dbReference type="Proteomes" id="UP001206595"/>
    </source>
</evidence>
<feature type="chain" id="PRO_5042152697" evidence="1">
    <location>
        <begin position="24"/>
        <end position="101"/>
    </location>
</feature>
<sequence length="101" mass="10742">MQPFTLILAAGAVILSCGPQLSATAAAPYLLRYTTQDGAYKLLPIDQGICKILPDEARSVVNTTPGTILFFSDPGCRGRPFPVESGRLHQGAPQFLSVLIP</sequence>